<feature type="region of interest" description="Disordered" evidence="1">
    <location>
        <begin position="148"/>
        <end position="180"/>
    </location>
</feature>
<name>A0A518CCE5_9BACT</name>
<dbReference type="RefSeq" id="WP_144975364.1">
    <property type="nucleotide sequence ID" value="NZ_CP036289.1"/>
</dbReference>
<evidence type="ECO:0000313" key="3">
    <source>
        <dbReference type="Proteomes" id="UP000318626"/>
    </source>
</evidence>
<organism evidence="2 3">
    <name type="scientific">Bremerella volcania</name>
    <dbReference type="NCBI Taxonomy" id="2527984"/>
    <lineage>
        <taxon>Bacteria</taxon>
        <taxon>Pseudomonadati</taxon>
        <taxon>Planctomycetota</taxon>
        <taxon>Planctomycetia</taxon>
        <taxon>Pirellulales</taxon>
        <taxon>Pirellulaceae</taxon>
        <taxon>Bremerella</taxon>
    </lineage>
</organism>
<sequence length="180" mass="20022">MDRRRIDAFCIVRSYPASCAPFNVAAGNSSGYNYASGRLDHQTYFKSIRVEQAQLESVVLDRVLAAWFDEAVLIPGLLPADAGPIAQWPHQWFWDGHEHVDPAKEASAQATRLANLTTTLAHEYARQGRDWEEALRQRAKEFSLMQELGLTPAAVPPTNDDIEEDEDGEEANEDAPARAA</sequence>
<dbReference type="KEGG" id="bvo:Pan97_39470"/>
<dbReference type="EMBL" id="CP036289">
    <property type="protein sequence ID" value="QDU76890.1"/>
    <property type="molecule type" value="Genomic_DNA"/>
</dbReference>
<accession>A0A518CCE5</accession>
<evidence type="ECO:0000256" key="1">
    <source>
        <dbReference type="SAM" id="MobiDB-lite"/>
    </source>
</evidence>
<keyword evidence="3" id="KW-1185">Reference proteome</keyword>
<reference evidence="3" key="1">
    <citation type="submission" date="2019-02" db="EMBL/GenBank/DDBJ databases">
        <title>Deep-cultivation of Planctomycetes and their phenomic and genomic characterization uncovers novel biology.</title>
        <authorList>
            <person name="Wiegand S."/>
            <person name="Jogler M."/>
            <person name="Boedeker C."/>
            <person name="Pinto D."/>
            <person name="Vollmers J."/>
            <person name="Rivas-Marin E."/>
            <person name="Kohn T."/>
            <person name="Peeters S.H."/>
            <person name="Heuer A."/>
            <person name="Rast P."/>
            <person name="Oberbeckmann S."/>
            <person name="Bunk B."/>
            <person name="Jeske O."/>
            <person name="Meyerdierks A."/>
            <person name="Storesund J.E."/>
            <person name="Kallscheuer N."/>
            <person name="Luecker S."/>
            <person name="Lage O.M."/>
            <person name="Pohl T."/>
            <person name="Merkel B.J."/>
            <person name="Hornburger P."/>
            <person name="Mueller R.-W."/>
            <person name="Bruemmer F."/>
            <person name="Labrenz M."/>
            <person name="Spormann A.M."/>
            <person name="Op den Camp H."/>
            <person name="Overmann J."/>
            <person name="Amann R."/>
            <person name="Jetten M.S.M."/>
            <person name="Mascher T."/>
            <person name="Medema M.H."/>
            <person name="Devos D.P."/>
            <person name="Kaster A.-K."/>
            <person name="Ovreas L."/>
            <person name="Rohde M."/>
            <person name="Galperin M.Y."/>
            <person name="Jogler C."/>
        </authorList>
    </citation>
    <scope>NUCLEOTIDE SEQUENCE [LARGE SCALE GENOMIC DNA]</scope>
    <source>
        <strain evidence="3">Pan97</strain>
    </source>
</reference>
<feature type="compositionally biased region" description="Acidic residues" evidence="1">
    <location>
        <begin position="160"/>
        <end position="173"/>
    </location>
</feature>
<evidence type="ECO:0000313" key="2">
    <source>
        <dbReference type="EMBL" id="QDU76890.1"/>
    </source>
</evidence>
<protein>
    <recommendedName>
        <fullName evidence="4">Phage portal protein, lambda family</fullName>
    </recommendedName>
</protein>
<gene>
    <name evidence="2" type="ORF">Pan97_39470</name>
</gene>
<proteinExistence type="predicted"/>
<evidence type="ECO:0008006" key="4">
    <source>
        <dbReference type="Google" id="ProtNLM"/>
    </source>
</evidence>
<dbReference type="AlphaFoldDB" id="A0A518CCE5"/>
<dbReference type="OrthoDB" id="1551107at2"/>
<dbReference type="Proteomes" id="UP000318626">
    <property type="component" value="Chromosome"/>
</dbReference>